<keyword evidence="3 7" id="KW-0808">Transferase</keyword>
<keyword evidence="2" id="KW-0328">Glycosyltransferase</keyword>
<dbReference type="GO" id="GO:1901137">
    <property type="term" value="P:carbohydrate derivative biosynthetic process"/>
    <property type="evidence" value="ECO:0007669"/>
    <property type="project" value="UniProtKB-ARBA"/>
</dbReference>
<evidence type="ECO:0000256" key="3">
    <source>
        <dbReference type="ARBA" id="ARBA00022679"/>
    </source>
</evidence>
<evidence type="ECO:0000259" key="5">
    <source>
        <dbReference type="Pfam" id="PF00535"/>
    </source>
</evidence>
<dbReference type="Proteomes" id="UP000316747">
    <property type="component" value="Unassembled WGS sequence"/>
</dbReference>
<feature type="domain" description="Glycosyltransferase subfamily 4-like N-terminal" evidence="6">
    <location>
        <begin position="20"/>
        <end position="172"/>
    </location>
</feature>
<feature type="domain" description="Glycosyltransferase 2-like" evidence="5">
    <location>
        <begin position="393"/>
        <end position="546"/>
    </location>
</feature>
<feature type="domain" description="Glycosyl transferase family 1" evidence="4">
    <location>
        <begin position="195"/>
        <end position="344"/>
    </location>
</feature>
<dbReference type="InterPro" id="IPR028098">
    <property type="entry name" value="Glyco_trans_4-like_N"/>
</dbReference>
<dbReference type="SUPFAM" id="SSF53448">
    <property type="entry name" value="Nucleotide-diphospho-sugar transferases"/>
    <property type="match status" value="1"/>
</dbReference>
<dbReference type="Pfam" id="PF00534">
    <property type="entry name" value="Glycos_transf_1"/>
    <property type="match status" value="1"/>
</dbReference>
<reference evidence="7 8" key="1">
    <citation type="submission" date="2019-06" db="EMBL/GenBank/DDBJ databases">
        <title>Genome sequencing of plant associated microbes to promote plant fitness in Sorghum bicolor and Oryza sativa.</title>
        <authorList>
            <person name="Coleman-Derr D."/>
        </authorList>
    </citation>
    <scope>NUCLEOTIDE SEQUENCE [LARGE SCALE GENOMIC DNA]</scope>
    <source>
        <strain evidence="7 8">KV-663</strain>
    </source>
</reference>
<accession>A0A543I0A2</accession>
<sequence length="677" mass="72776">MRVLRVSHSAVVDSWRERERALRRRGHDVTVVSAARWQEGGREVPLVPRPGEAVVAAPTLGHHPALFVYDPRPLWAALGEPLDVIDVHEEPFALATAEVLLLRWLRRQRAPYVLYTAQNLDKRYPVPFRWVERAALRGARGVSACNAAAARIAERKGFPGRARTIDLGTDLSVFTPAGAADRRAGGAAERSGQADAPLVGYAGRLDPAKGVDVLVRAAALEATVRVRVAGDGPERESLEALADQLGIADRVEFVGPLAAEALPDFYRSLDALAVPSLTTASWVEQFGRVALEAMACGTPVVVSDSGALPGAVDGAALVVPEGDPAALAKALQQVTSDAVVRSRLVADGLRRAQASSWDEVATAYERLYRLAAHDRITETTGGSASIAERPLDVVVVAYGQPALLARALAPLDGLSVTVVDNSSSPEVRAVVERTRARYVDPGRNGGFAAGVNEGLRRADPRADVLLVNPDAVIDRPAIETLRAALAADGTLATVGPAQFDATGRPSRVAWPFPTPLGTWVDAAGLGRLRRSSYVIGSVLLLRQEALEQVGPFDDERFFLYSEETDWAYRATRLGWRHRVVDEVNVEHEGAATSTDESRREGHFLAAHEIYLRKHYGALGWQVSRAGNVAGSVVRAALLRGDGRRAARERALLYLRGPARHESRPADARTVPAPTEAS</sequence>
<dbReference type="AlphaFoldDB" id="A0A543I0A2"/>
<dbReference type="InterPro" id="IPR029044">
    <property type="entry name" value="Nucleotide-diphossugar_trans"/>
</dbReference>
<evidence type="ECO:0000256" key="2">
    <source>
        <dbReference type="ARBA" id="ARBA00022676"/>
    </source>
</evidence>
<dbReference type="PANTHER" id="PTHR45947:SF3">
    <property type="entry name" value="SULFOQUINOVOSYL TRANSFERASE SQD2"/>
    <property type="match status" value="1"/>
</dbReference>
<evidence type="ECO:0000313" key="7">
    <source>
        <dbReference type="EMBL" id="TQM63991.1"/>
    </source>
</evidence>
<dbReference type="InterPro" id="IPR050194">
    <property type="entry name" value="Glycosyltransferase_grp1"/>
</dbReference>
<dbReference type="Gene3D" id="3.40.50.2000">
    <property type="entry name" value="Glycogen Phosphorylase B"/>
    <property type="match status" value="2"/>
</dbReference>
<dbReference type="EMBL" id="VFPM01000001">
    <property type="protein sequence ID" value="TQM63991.1"/>
    <property type="molecule type" value="Genomic_DNA"/>
</dbReference>
<evidence type="ECO:0000313" key="8">
    <source>
        <dbReference type="Proteomes" id="UP000316747"/>
    </source>
</evidence>
<name>A0A543I0A2_9MICO</name>
<keyword evidence="8" id="KW-1185">Reference proteome</keyword>
<comment type="caution">
    <text evidence="7">The sequence shown here is derived from an EMBL/GenBank/DDBJ whole genome shotgun (WGS) entry which is preliminary data.</text>
</comment>
<evidence type="ECO:0000256" key="1">
    <source>
        <dbReference type="ARBA" id="ARBA00021292"/>
    </source>
</evidence>
<gene>
    <name evidence="7" type="ORF">FBY41_0349</name>
</gene>
<dbReference type="InterPro" id="IPR001173">
    <property type="entry name" value="Glyco_trans_2-like"/>
</dbReference>
<dbReference type="OrthoDB" id="9771846at2"/>
<proteinExistence type="predicted"/>
<organism evidence="7 8">
    <name type="scientific">Humibacillus xanthopallidus</name>
    <dbReference type="NCBI Taxonomy" id="412689"/>
    <lineage>
        <taxon>Bacteria</taxon>
        <taxon>Bacillati</taxon>
        <taxon>Actinomycetota</taxon>
        <taxon>Actinomycetes</taxon>
        <taxon>Micrococcales</taxon>
        <taxon>Intrasporangiaceae</taxon>
        <taxon>Humibacillus</taxon>
    </lineage>
</organism>
<dbReference type="Pfam" id="PF13439">
    <property type="entry name" value="Glyco_transf_4"/>
    <property type="match status" value="1"/>
</dbReference>
<dbReference type="GO" id="GO:0016757">
    <property type="term" value="F:glycosyltransferase activity"/>
    <property type="evidence" value="ECO:0007669"/>
    <property type="project" value="UniProtKB-KW"/>
</dbReference>
<evidence type="ECO:0000259" key="6">
    <source>
        <dbReference type="Pfam" id="PF13439"/>
    </source>
</evidence>
<dbReference type="InterPro" id="IPR001296">
    <property type="entry name" value="Glyco_trans_1"/>
</dbReference>
<dbReference type="Pfam" id="PF00535">
    <property type="entry name" value="Glycos_transf_2"/>
    <property type="match status" value="1"/>
</dbReference>
<protein>
    <recommendedName>
        <fullName evidence="1">D-inositol 3-phosphate glycosyltransferase</fullName>
    </recommendedName>
</protein>
<evidence type="ECO:0000259" key="4">
    <source>
        <dbReference type="Pfam" id="PF00534"/>
    </source>
</evidence>
<dbReference type="PANTHER" id="PTHR45947">
    <property type="entry name" value="SULFOQUINOVOSYL TRANSFERASE SQD2"/>
    <property type="match status" value="1"/>
</dbReference>
<dbReference type="Gene3D" id="3.90.550.10">
    <property type="entry name" value="Spore Coat Polysaccharide Biosynthesis Protein SpsA, Chain A"/>
    <property type="match status" value="1"/>
</dbReference>
<dbReference type="CDD" id="cd03801">
    <property type="entry name" value="GT4_PimA-like"/>
    <property type="match status" value="1"/>
</dbReference>
<dbReference type="SUPFAM" id="SSF53756">
    <property type="entry name" value="UDP-Glycosyltransferase/glycogen phosphorylase"/>
    <property type="match status" value="1"/>
</dbReference>